<name>A0A6C2USB5_9BACT</name>
<keyword evidence="3" id="KW-1185">Reference proteome</keyword>
<proteinExistence type="predicted"/>
<evidence type="ECO:0000313" key="3">
    <source>
        <dbReference type="Proteomes" id="UP000346198"/>
    </source>
</evidence>
<accession>A0A6C2USB5</accession>
<dbReference type="AlphaFoldDB" id="A0A6C2USB5"/>
<evidence type="ECO:0000256" key="1">
    <source>
        <dbReference type="SAM" id="MobiDB-lite"/>
    </source>
</evidence>
<protein>
    <submittedName>
        <fullName evidence="2">Uncharacterized protein</fullName>
    </submittedName>
</protein>
<dbReference type="Proteomes" id="UP000346198">
    <property type="component" value="Unassembled WGS sequence"/>
</dbReference>
<gene>
    <name evidence="2" type="ORF">SCARR_05329</name>
</gene>
<evidence type="ECO:0000313" key="2">
    <source>
        <dbReference type="EMBL" id="VGO23222.1"/>
    </source>
</evidence>
<organism evidence="2 3">
    <name type="scientific">Pontiella sulfatireligans</name>
    <dbReference type="NCBI Taxonomy" id="2750658"/>
    <lineage>
        <taxon>Bacteria</taxon>
        <taxon>Pseudomonadati</taxon>
        <taxon>Kiritimatiellota</taxon>
        <taxon>Kiritimatiellia</taxon>
        <taxon>Kiritimatiellales</taxon>
        <taxon>Pontiellaceae</taxon>
        <taxon>Pontiella</taxon>
    </lineage>
</organism>
<sequence length="96" mass="10151">MTRRGLGRTAIGNAEILRPSGKGGRRALCPPDAGAPAACPRPAANFALPADTGKTWSKARLVDLEELETEELALDANGAVNLDITKKKIITIEFLP</sequence>
<feature type="region of interest" description="Disordered" evidence="1">
    <location>
        <begin position="1"/>
        <end position="29"/>
    </location>
</feature>
<reference evidence="2 3" key="1">
    <citation type="submission" date="2019-04" db="EMBL/GenBank/DDBJ databases">
        <authorList>
            <person name="Van Vliet M D."/>
        </authorList>
    </citation>
    <scope>NUCLEOTIDE SEQUENCE [LARGE SCALE GENOMIC DNA]</scope>
    <source>
        <strain evidence="2 3">F21</strain>
    </source>
</reference>
<dbReference type="EMBL" id="CAAHFH010000003">
    <property type="protein sequence ID" value="VGO23222.1"/>
    <property type="molecule type" value="Genomic_DNA"/>
</dbReference>
<dbReference type="RefSeq" id="WP_136065388.1">
    <property type="nucleotide sequence ID" value="NZ_CAAHFH010000003.1"/>
</dbReference>